<dbReference type="Proteomes" id="UP001500236">
    <property type="component" value="Unassembled WGS sequence"/>
</dbReference>
<accession>A0ABP6LU76</accession>
<keyword evidence="3" id="KW-1185">Reference proteome</keyword>
<protein>
    <recommendedName>
        <fullName evidence="4">DUF4232 domain-containing protein</fullName>
    </recommendedName>
</protein>
<dbReference type="EMBL" id="BAAAVT010000003">
    <property type="protein sequence ID" value="GAA3054879.1"/>
    <property type="molecule type" value="Genomic_DNA"/>
</dbReference>
<gene>
    <name evidence="2" type="ORF">GCM10010529_06200</name>
</gene>
<evidence type="ECO:0000313" key="3">
    <source>
        <dbReference type="Proteomes" id="UP001500236"/>
    </source>
</evidence>
<evidence type="ECO:0000313" key="2">
    <source>
        <dbReference type="EMBL" id="GAA3054879.1"/>
    </source>
</evidence>
<proteinExistence type="predicted"/>
<name>A0ABP6LU76_9MICC</name>
<evidence type="ECO:0008006" key="4">
    <source>
        <dbReference type="Google" id="ProtNLM"/>
    </source>
</evidence>
<feature type="compositionally biased region" description="Acidic residues" evidence="1">
    <location>
        <begin position="73"/>
        <end position="108"/>
    </location>
</feature>
<comment type="caution">
    <text evidence="2">The sequence shown here is derived from an EMBL/GenBank/DDBJ whole genome shotgun (WGS) entry which is preliminary data.</text>
</comment>
<feature type="region of interest" description="Disordered" evidence="1">
    <location>
        <begin position="55"/>
        <end position="116"/>
    </location>
</feature>
<evidence type="ECO:0000256" key="1">
    <source>
        <dbReference type="SAM" id="MobiDB-lite"/>
    </source>
</evidence>
<reference evidence="3" key="1">
    <citation type="journal article" date="2019" name="Int. J. Syst. Evol. Microbiol.">
        <title>The Global Catalogue of Microorganisms (GCM) 10K type strain sequencing project: providing services to taxonomists for standard genome sequencing and annotation.</title>
        <authorList>
            <consortium name="The Broad Institute Genomics Platform"/>
            <consortium name="The Broad Institute Genome Sequencing Center for Infectious Disease"/>
            <person name="Wu L."/>
            <person name="Ma J."/>
        </authorList>
    </citation>
    <scope>NUCLEOTIDE SEQUENCE [LARGE SCALE GENOMIC DNA]</scope>
    <source>
        <strain evidence="3">JCM 14309</strain>
    </source>
</reference>
<organism evidence="2 3">
    <name type="scientific">Nesterenkonia aethiopica</name>
    <dbReference type="NCBI Taxonomy" id="269144"/>
    <lineage>
        <taxon>Bacteria</taxon>
        <taxon>Bacillati</taxon>
        <taxon>Actinomycetota</taxon>
        <taxon>Actinomycetes</taxon>
        <taxon>Micrococcales</taxon>
        <taxon>Micrococcaceae</taxon>
        <taxon>Nesterenkonia</taxon>
    </lineage>
</organism>
<sequence length="237" mass="25263">MRMASPGPRRMPRRQSAAVYRRRRLVVGALLLVVLVGLWWAGSAIFALLVDEDPHDPTAQQEDDTEGGSGSESDSDEGSDEGAASEEDPDADSEEDSDAGSDADTDDVPEGHCAPGDIRVIADTDDAEYSAAVAPLLILTVQNVGDEDCTLDVGTAEQEFTVSHAGREVFTTTECGGEADSYELTMEPGQQERAQLSWPRSDSSASCTEPVELEPGAYELTVSLGGITSEPHRFTLK</sequence>